<dbReference type="Pfam" id="PF15723">
    <property type="entry name" value="MqsR_toxin"/>
    <property type="match status" value="1"/>
</dbReference>
<name>A0A4Q1TR58_9LACO</name>
<protein>
    <submittedName>
        <fullName evidence="2">Type II toxin-antitoxin system MqsR family toxin</fullName>
    </submittedName>
</protein>
<dbReference type="RefSeq" id="WP_129302311.1">
    <property type="nucleotide sequence ID" value="NZ_CP074378.1"/>
</dbReference>
<evidence type="ECO:0000313" key="3">
    <source>
        <dbReference type="Proteomes" id="UP000290475"/>
    </source>
</evidence>
<dbReference type="GO" id="GO:0044010">
    <property type="term" value="P:single-species biofilm formation"/>
    <property type="evidence" value="ECO:0007669"/>
    <property type="project" value="InterPro"/>
</dbReference>
<gene>
    <name evidence="1" type="ORF">BVJ53_10190</name>
    <name evidence="2" type="ORF">OFW50_11525</name>
</gene>
<evidence type="ECO:0000313" key="2">
    <source>
        <dbReference type="EMBL" id="UYN56096.1"/>
    </source>
</evidence>
<dbReference type="EMBL" id="CP107523">
    <property type="protein sequence ID" value="UYN56096.1"/>
    <property type="molecule type" value="Genomic_DNA"/>
</dbReference>
<dbReference type="AlphaFoldDB" id="A0A4Q1TR58"/>
<dbReference type="Proteomes" id="UP001164790">
    <property type="component" value="Chromosome"/>
</dbReference>
<proteinExistence type="predicted"/>
<organism evidence="1 3">
    <name type="scientific">Lacticaseibacillus chiayiensis</name>
    <dbReference type="NCBI Taxonomy" id="2100821"/>
    <lineage>
        <taxon>Bacteria</taxon>
        <taxon>Bacillati</taxon>
        <taxon>Bacillota</taxon>
        <taxon>Bacilli</taxon>
        <taxon>Lactobacillales</taxon>
        <taxon>Lactobacillaceae</taxon>
        <taxon>Lacticaseibacillus</taxon>
    </lineage>
</organism>
<accession>A0A4Q1TR58</accession>
<keyword evidence="4" id="KW-1185">Reference proteome</keyword>
<evidence type="ECO:0000313" key="4">
    <source>
        <dbReference type="Proteomes" id="UP001164790"/>
    </source>
</evidence>
<reference evidence="2" key="2">
    <citation type="submission" date="2022-10" db="EMBL/GenBank/DDBJ databases">
        <title>Comparative genomic analysis and in-vitro probiotic properties of the potential probiotic L. chiayiensis AACE 3.</title>
        <authorList>
            <person name="Kang X."/>
        </authorList>
    </citation>
    <scope>NUCLEOTIDE SEQUENCE</scope>
    <source>
        <strain evidence="2">AACE 3</strain>
    </source>
</reference>
<evidence type="ECO:0000313" key="1">
    <source>
        <dbReference type="EMBL" id="RXT20801.1"/>
    </source>
</evidence>
<dbReference type="GO" id="GO:0009372">
    <property type="term" value="P:quorum sensing"/>
    <property type="evidence" value="ECO:0007669"/>
    <property type="project" value="InterPro"/>
</dbReference>
<dbReference type="InterPro" id="IPR031451">
    <property type="entry name" value="MqsR_toxin"/>
</dbReference>
<dbReference type="Proteomes" id="UP000290475">
    <property type="component" value="Unassembled WGS sequence"/>
</dbReference>
<dbReference type="GO" id="GO:0017148">
    <property type="term" value="P:negative regulation of translation"/>
    <property type="evidence" value="ECO:0007669"/>
    <property type="project" value="InterPro"/>
</dbReference>
<dbReference type="EMBL" id="MSSM01000027">
    <property type="protein sequence ID" value="RXT20801.1"/>
    <property type="molecule type" value="Genomic_DNA"/>
</dbReference>
<sequence length="99" mass="12061">MLPIEETLAKLKFLVSEERFNIVRRRSPRAQAVTSDLAKLIISYLTVEDYKKHELDHNGSNEYIWVFKTEYEVVYYIKFKILQERNWVRFISFHETYKP</sequence>
<reference evidence="1 3" key="1">
    <citation type="submission" date="2017-01" db="EMBL/GenBank/DDBJ databases">
        <title>Lactobacillus chiayiensis sp. nov., a lactic acid bacterium isolated from compost.</title>
        <authorList>
            <person name="Huang C.-H."/>
        </authorList>
    </citation>
    <scope>NUCLEOTIDE SEQUENCE [LARGE SCALE GENOMIC DNA]</scope>
    <source>
        <strain evidence="3">chh01</strain>
        <strain evidence="1">Chh01</strain>
    </source>
</reference>